<evidence type="ECO:0000313" key="1">
    <source>
        <dbReference type="EMBL" id="KAJ0215708.1"/>
    </source>
</evidence>
<proteinExistence type="predicted"/>
<evidence type="ECO:0000313" key="2">
    <source>
        <dbReference type="Proteomes" id="UP000235145"/>
    </source>
</evidence>
<dbReference type="Proteomes" id="UP000235145">
    <property type="component" value="Unassembled WGS sequence"/>
</dbReference>
<sequence length="102" mass="11899">MGLLDEYREVFYIKKMIDVHKCVRNFNNASLMNPTWLARNLIVKYLGQCVIELGWVWDYANELLRANLDSTIKIIVIVNPNETTCNIPKPEGVLAMYVRRKP</sequence>
<accession>A0A9R1W4D9</accession>
<reference evidence="1 2" key="1">
    <citation type="journal article" date="2017" name="Nat. Commun.">
        <title>Genome assembly with in vitro proximity ligation data and whole-genome triplication in lettuce.</title>
        <authorList>
            <person name="Reyes-Chin-Wo S."/>
            <person name="Wang Z."/>
            <person name="Yang X."/>
            <person name="Kozik A."/>
            <person name="Arikit S."/>
            <person name="Song C."/>
            <person name="Xia L."/>
            <person name="Froenicke L."/>
            <person name="Lavelle D.O."/>
            <person name="Truco M.J."/>
            <person name="Xia R."/>
            <person name="Zhu S."/>
            <person name="Xu C."/>
            <person name="Xu H."/>
            <person name="Xu X."/>
            <person name="Cox K."/>
            <person name="Korf I."/>
            <person name="Meyers B.C."/>
            <person name="Michelmore R.W."/>
        </authorList>
    </citation>
    <scope>NUCLEOTIDE SEQUENCE [LARGE SCALE GENOMIC DNA]</scope>
    <source>
        <strain evidence="2">cv. Salinas</strain>
        <tissue evidence="1">Seedlings</tissue>
    </source>
</reference>
<dbReference type="AlphaFoldDB" id="A0A9R1W4D9"/>
<dbReference type="EMBL" id="NBSK02000003">
    <property type="protein sequence ID" value="KAJ0215708.1"/>
    <property type="molecule type" value="Genomic_DNA"/>
</dbReference>
<comment type="caution">
    <text evidence="1">The sequence shown here is derived from an EMBL/GenBank/DDBJ whole genome shotgun (WGS) entry which is preliminary data.</text>
</comment>
<keyword evidence="2" id="KW-1185">Reference proteome</keyword>
<name>A0A9R1W4D9_LACSA</name>
<protein>
    <submittedName>
        <fullName evidence="1">Uncharacterized protein</fullName>
    </submittedName>
</protein>
<organism evidence="1 2">
    <name type="scientific">Lactuca sativa</name>
    <name type="common">Garden lettuce</name>
    <dbReference type="NCBI Taxonomy" id="4236"/>
    <lineage>
        <taxon>Eukaryota</taxon>
        <taxon>Viridiplantae</taxon>
        <taxon>Streptophyta</taxon>
        <taxon>Embryophyta</taxon>
        <taxon>Tracheophyta</taxon>
        <taxon>Spermatophyta</taxon>
        <taxon>Magnoliopsida</taxon>
        <taxon>eudicotyledons</taxon>
        <taxon>Gunneridae</taxon>
        <taxon>Pentapetalae</taxon>
        <taxon>asterids</taxon>
        <taxon>campanulids</taxon>
        <taxon>Asterales</taxon>
        <taxon>Asteraceae</taxon>
        <taxon>Cichorioideae</taxon>
        <taxon>Cichorieae</taxon>
        <taxon>Lactucinae</taxon>
        <taxon>Lactuca</taxon>
    </lineage>
</organism>
<gene>
    <name evidence="1" type="ORF">LSAT_V11C300123050</name>
</gene>